<accession>A0A4P7UDA7</accession>
<dbReference type="AlphaFoldDB" id="A0A4P7UDA7"/>
<evidence type="ECO:0000313" key="3">
    <source>
        <dbReference type="EMBL" id="QCC76899.1"/>
    </source>
</evidence>
<dbReference type="OrthoDB" id="3748689at2"/>
<feature type="region of interest" description="Disordered" evidence="1">
    <location>
        <begin position="1"/>
        <end position="21"/>
    </location>
</feature>
<proteinExistence type="predicted"/>
<evidence type="ECO:0000313" key="2">
    <source>
        <dbReference type="EMBL" id="GGD17533.1"/>
    </source>
</evidence>
<gene>
    <name evidence="3" type="ORF">E2C04_06105</name>
    <name evidence="2" type="ORF">GCM10007231_15660</name>
</gene>
<evidence type="ECO:0008006" key="6">
    <source>
        <dbReference type="Google" id="ProtNLM"/>
    </source>
</evidence>
<dbReference type="KEGG" id="ndp:E2C04_06105"/>
<dbReference type="Proteomes" id="UP000630594">
    <property type="component" value="Unassembled WGS sequence"/>
</dbReference>
<sequence>MAKALLGHLHTDTRGSSRMVSENARLRQRIADLEALVVRLQDENTRLADLETTAALERESLQEMQPA</sequence>
<reference evidence="3 4" key="1">
    <citation type="journal article" date="2008" name="Int. J. Syst. Evol. Microbiol.">
        <title>Nocardioides daphniae sp. nov., isolated from Daphnia cucullata (Crustacea: Cladocera).</title>
        <authorList>
            <person name="Toth E.M."/>
            <person name="Keki Z."/>
            <person name="Homonnay Z.G."/>
            <person name="Borsodi A.K."/>
            <person name="Marialigeti K."/>
            <person name="Schumann P."/>
        </authorList>
    </citation>
    <scope>NUCLEOTIDE SEQUENCE [LARGE SCALE GENOMIC DNA]</scope>
    <source>
        <strain evidence="3 4">JCM 16608</strain>
    </source>
</reference>
<keyword evidence="5" id="KW-1185">Reference proteome</keyword>
<dbReference type="Proteomes" id="UP000297025">
    <property type="component" value="Chromosome"/>
</dbReference>
<reference evidence="2" key="2">
    <citation type="journal article" date="2014" name="Int. J. Syst. Evol. Microbiol.">
        <title>Complete genome of a new Firmicutes species belonging to the dominant human colonic microbiota ('Ruminococcus bicirculans') reveals two chromosomes and a selective capacity to utilize plant glucans.</title>
        <authorList>
            <consortium name="NISC Comparative Sequencing Program"/>
            <person name="Wegmann U."/>
            <person name="Louis P."/>
            <person name="Goesmann A."/>
            <person name="Henrissat B."/>
            <person name="Duncan S.H."/>
            <person name="Flint H.J."/>
        </authorList>
    </citation>
    <scope>NUCLEOTIDE SEQUENCE</scope>
    <source>
        <strain evidence="2">CCM 7403</strain>
    </source>
</reference>
<reference evidence="2" key="5">
    <citation type="submission" date="2024-05" db="EMBL/GenBank/DDBJ databases">
        <authorList>
            <person name="Sun Q."/>
            <person name="Sedlacek I."/>
        </authorList>
    </citation>
    <scope>NUCLEOTIDE SEQUENCE</scope>
    <source>
        <strain evidence="2">CCM 7403</strain>
    </source>
</reference>
<reference evidence="5" key="3">
    <citation type="journal article" date="2019" name="Int. J. Syst. Evol. Microbiol.">
        <title>The Global Catalogue of Microorganisms (GCM) 10K type strain sequencing project: providing services to taxonomists for standard genome sequencing and annotation.</title>
        <authorList>
            <consortium name="The Broad Institute Genomics Platform"/>
            <consortium name="The Broad Institute Genome Sequencing Center for Infectious Disease"/>
            <person name="Wu L."/>
            <person name="Ma J."/>
        </authorList>
    </citation>
    <scope>NUCLEOTIDE SEQUENCE [LARGE SCALE GENOMIC DNA]</scope>
    <source>
        <strain evidence="5">CCM 7403</strain>
    </source>
</reference>
<dbReference type="EMBL" id="BMCK01000002">
    <property type="protein sequence ID" value="GGD17533.1"/>
    <property type="molecule type" value="Genomic_DNA"/>
</dbReference>
<name>A0A4P7UDA7_9ACTN</name>
<evidence type="ECO:0000313" key="5">
    <source>
        <dbReference type="Proteomes" id="UP000630594"/>
    </source>
</evidence>
<protein>
    <recommendedName>
        <fullName evidence="6">Transposase</fullName>
    </recommendedName>
</protein>
<reference evidence="3" key="4">
    <citation type="submission" date="2019-03" db="EMBL/GenBank/DDBJ databases">
        <authorList>
            <person name="Huang Y."/>
        </authorList>
    </citation>
    <scope>NUCLEOTIDE SEQUENCE</scope>
    <source>
        <strain evidence="3">JCM 16608</strain>
    </source>
</reference>
<evidence type="ECO:0000256" key="1">
    <source>
        <dbReference type="SAM" id="MobiDB-lite"/>
    </source>
</evidence>
<dbReference type="RefSeq" id="WP_135831946.1">
    <property type="nucleotide sequence ID" value="NZ_CP038462.1"/>
</dbReference>
<organism evidence="3 4">
    <name type="scientific">Nocardioides daphniae</name>
    <dbReference type="NCBI Taxonomy" id="402297"/>
    <lineage>
        <taxon>Bacteria</taxon>
        <taxon>Bacillati</taxon>
        <taxon>Actinomycetota</taxon>
        <taxon>Actinomycetes</taxon>
        <taxon>Propionibacteriales</taxon>
        <taxon>Nocardioidaceae</taxon>
        <taxon>Nocardioides</taxon>
    </lineage>
</organism>
<evidence type="ECO:0000313" key="4">
    <source>
        <dbReference type="Proteomes" id="UP000297025"/>
    </source>
</evidence>
<dbReference type="EMBL" id="CP038462">
    <property type="protein sequence ID" value="QCC76899.1"/>
    <property type="molecule type" value="Genomic_DNA"/>
</dbReference>